<dbReference type="Proteomes" id="UP000193006">
    <property type="component" value="Chromosome"/>
</dbReference>
<dbReference type="SUPFAM" id="SSF141371">
    <property type="entry name" value="PilZ domain-like"/>
    <property type="match status" value="1"/>
</dbReference>
<sequence length="117" mass="13679">MLKRYNRNEPFRYEFGKPIRCEVLVMNEPERVYDAEVINMSPKGVQLYINKNVLESDRVKAIKIKVQLNSNLLLLAGEIVWRKNYLKGLLYGVSLEKGDTEQIIIEELKKYSKSEGK</sequence>
<evidence type="ECO:0000259" key="1">
    <source>
        <dbReference type="Pfam" id="PF07238"/>
    </source>
</evidence>
<evidence type="ECO:0000313" key="3">
    <source>
        <dbReference type="Proteomes" id="UP000193006"/>
    </source>
</evidence>
<dbReference type="GO" id="GO:0035438">
    <property type="term" value="F:cyclic-di-GMP binding"/>
    <property type="evidence" value="ECO:0007669"/>
    <property type="project" value="InterPro"/>
</dbReference>
<accession>A0A1X9M6Q3</accession>
<evidence type="ECO:0000313" key="2">
    <source>
        <dbReference type="EMBL" id="ARK29106.1"/>
    </source>
</evidence>
<dbReference type="Pfam" id="PF07238">
    <property type="entry name" value="PilZ"/>
    <property type="match status" value="1"/>
</dbReference>
<keyword evidence="3" id="KW-1185">Reference proteome</keyword>
<reference evidence="2 3" key="1">
    <citation type="submission" date="2017-04" db="EMBL/GenBank/DDBJ databases">
        <title>Bacillus krulwichiae AM31D Genome sequencing and assembly.</title>
        <authorList>
            <person name="Krulwich T.A."/>
            <person name="Anastor L."/>
            <person name="Ehrlich R."/>
            <person name="Ehrlich G.D."/>
            <person name="Janto B."/>
        </authorList>
    </citation>
    <scope>NUCLEOTIDE SEQUENCE [LARGE SCALE GENOMIC DNA]</scope>
    <source>
        <strain evidence="2 3">AM31D</strain>
    </source>
</reference>
<organism evidence="2 3">
    <name type="scientific">Halalkalibacter krulwichiae</name>
    <dbReference type="NCBI Taxonomy" id="199441"/>
    <lineage>
        <taxon>Bacteria</taxon>
        <taxon>Bacillati</taxon>
        <taxon>Bacillota</taxon>
        <taxon>Bacilli</taxon>
        <taxon>Bacillales</taxon>
        <taxon>Bacillaceae</taxon>
        <taxon>Halalkalibacter</taxon>
    </lineage>
</organism>
<gene>
    <name evidence="2" type="ORF">BkAM31D_04150</name>
</gene>
<dbReference type="InterPro" id="IPR009875">
    <property type="entry name" value="PilZ_domain"/>
</dbReference>
<dbReference type="EMBL" id="CP020814">
    <property type="protein sequence ID" value="ARK29106.1"/>
    <property type="molecule type" value="Genomic_DNA"/>
</dbReference>
<dbReference type="AlphaFoldDB" id="A0A1X9M6Q3"/>
<proteinExistence type="predicted"/>
<feature type="domain" description="PilZ" evidence="1">
    <location>
        <begin position="12"/>
        <end position="110"/>
    </location>
</feature>
<protein>
    <submittedName>
        <fullName evidence="2">PilZ domain protein</fullName>
    </submittedName>
</protein>
<dbReference type="STRING" id="199441.BkAM31D_04150"/>
<dbReference type="KEGG" id="bkw:BkAM31D_04150"/>
<name>A0A1X9M6Q3_9BACI</name>